<organism evidence="2 3">
    <name type="scientific">Microbacterium protaetiae</name>
    <dbReference type="NCBI Taxonomy" id="2509458"/>
    <lineage>
        <taxon>Bacteria</taxon>
        <taxon>Bacillati</taxon>
        <taxon>Actinomycetota</taxon>
        <taxon>Actinomycetes</taxon>
        <taxon>Micrococcales</taxon>
        <taxon>Microbacteriaceae</taxon>
        <taxon>Microbacterium</taxon>
    </lineage>
</organism>
<keyword evidence="3" id="KW-1185">Reference proteome</keyword>
<dbReference type="CDD" id="cd02440">
    <property type="entry name" value="AdoMet_MTases"/>
    <property type="match status" value="1"/>
</dbReference>
<evidence type="ECO:0000259" key="1">
    <source>
        <dbReference type="Pfam" id="PF08241"/>
    </source>
</evidence>
<dbReference type="SUPFAM" id="SSF53335">
    <property type="entry name" value="S-adenosyl-L-methionine-dependent methyltransferases"/>
    <property type="match status" value="1"/>
</dbReference>
<protein>
    <submittedName>
        <fullName evidence="2">Methyltransferase domain-containing protein</fullName>
    </submittedName>
</protein>
<proteinExistence type="predicted"/>
<gene>
    <name evidence="2" type="ORF">ET475_16725</name>
</gene>
<accession>A0A4P6EMH9</accession>
<dbReference type="OrthoDB" id="9805171at2"/>
<reference evidence="2 3" key="1">
    <citation type="submission" date="2019-01" db="EMBL/GenBank/DDBJ databases">
        <title>Genome sequencing of strain DFW100M-13.</title>
        <authorList>
            <person name="Heo J."/>
            <person name="Kim S.-J."/>
            <person name="Kim J.-S."/>
            <person name="Hong S.-B."/>
            <person name="Kwon S.-W."/>
        </authorList>
    </citation>
    <scope>NUCLEOTIDE SEQUENCE [LARGE SCALE GENOMIC DNA]</scope>
    <source>
        <strain evidence="2 3">DFW100M-13</strain>
    </source>
</reference>
<name>A0A4P6EMH9_9MICO</name>
<feature type="domain" description="Methyltransferase type 11" evidence="1">
    <location>
        <begin position="48"/>
        <end position="140"/>
    </location>
</feature>
<dbReference type="KEGG" id="mprt:ET475_16725"/>
<dbReference type="PANTHER" id="PTHR43591">
    <property type="entry name" value="METHYLTRANSFERASE"/>
    <property type="match status" value="1"/>
</dbReference>
<dbReference type="InterPro" id="IPR029063">
    <property type="entry name" value="SAM-dependent_MTases_sf"/>
</dbReference>
<dbReference type="Proteomes" id="UP000293995">
    <property type="component" value="Chromosome"/>
</dbReference>
<evidence type="ECO:0000313" key="2">
    <source>
        <dbReference type="EMBL" id="QAY61447.1"/>
    </source>
</evidence>
<dbReference type="RefSeq" id="WP_129392902.1">
    <property type="nucleotide sequence ID" value="NZ_CP035494.1"/>
</dbReference>
<keyword evidence="2" id="KW-0489">Methyltransferase</keyword>
<dbReference type="Gene3D" id="3.40.50.150">
    <property type="entry name" value="Vaccinia Virus protein VP39"/>
    <property type="match status" value="1"/>
</dbReference>
<dbReference type="Pfam" id="PF08241">
    <property type="entry name" value="Methyltransf_11"/>
    <property type="match status" value="1"/>
</dbReference>
<dbReference type="InterPro" id="IPR013216">
    <property type="entry name" value="Methyltransf_11"/>
</dbReference>
<dbReference type="EMBL" id="CP035494">
    <property type="protein sequence ID" value="QAY61447.1"/>
    <property type="molecule type" value="Genomic_DNA"/>
</dbReference>
<evidence type="ECO:0000313" key="3">
    <source>
        <dbReference type="Proteomes" id="UP000293995"/>
    </source>
</evidence>
<keyword evidence="2" id="KW-0808">Transferase</keyword>
<sequence>MTVLDARSEAISEVFDAKAPHYDEDHMHRGLARAVAEFVHTADVTDVLDVATGTGLVLRALQDAGLQSGMIGVDVSAQMLAVAHAHLPTATLAQGDAAALPLGAASVDLVTCVTGLHLFPDPLAAAREWRRVLRPGGRIVTATFAEGGFHPRNGAVFAVDHDSFRTPELLRQFGQTFGFTVTRHRFWSDKSPQMLITELAGQEDGHDHS</sequence>
<dbReference type="GO" id="GO:0032259">
    <property type="term" value="P:methylation"/>
    <property type="evidence" value="ECO:0007669"/>
    <property type="project" value="UniProtKB-KW"/>
</dbReference>
<dbReference type="PANTHER" id="PTHR43591:SF99">
    <property type="entry name" value="OS06G0646000 PROTEIN"/>
    <property type="match status" value="1"/>
</dbReference>
<dbReference type="AlphaFoldDB" id="A0A4P6EMH9"/>
<dbReference type="GO" id="GO:0008757">
    <property type="term" value="F:S-adenosylmethionine-dependent methyltransferase activity"/>
    <property type="evidence" value="ECO:0007669"/>
    <property type="project" value="InterPro"/>
</dbReference>